<dbReference type="Proteomes" id="UP000265566">
    <property type="component" value="Chromosome 4"/>
</dbReference>
<proteinExistence type="predicted"/>
<organism evidence="1">
    <name type="scientific">Medicago truncatula</name>
    <name type="common">Barrel medic</name>
    <name type="synonym">Medicago tribuloides</name>
    <dbReference type="NCBI Taxonomy" id="3880"/>
    <lineage>
        <taxon>Eukaryota</taxon>
        <taxon>Viridiplantae</taxon>
        <taxon>Streptophyta</taxon>
        <taxon>Embryophyta</taxon>
        <taxon>Tracheophyta</taxon>
        <taxon>Spermatophyta</taxon>
        <taxon>Magnoliopsida</taxon>
        <taxon>eudicotyledons</taxon>
        <taxon>Gunneridae</taxon>
        <taxon>Pentapetalae</taxon>
        <taxon>rosids</taxon>
        <taxon>fabids</taxon>
        <taxon>Fabales</taxon>
        <taxon>Fabaceae</taxon>
        <taxon>Papilionoideae</taxon>
        <taxon>50 kb inversion clade</taxon>
        <taxon>NPAAA clade</taxon>
        <taxon>Hologalegina</taxon>
        <taxon>IRL clade</taxon>
        <taxon>Trifolieae</taxon>
        <taxon>Medicago</taxon>
    </lineage>
</organism>
<accession>A0A396I2N7</accession>
<evidence type="ECO:0000313" key="1">
    <source>
        <dbReference type="EMBL" id="RHN58454.1"/>
    </source>
</evidence>
<dbReference type="AlphaFoldDB" id="A0A396I2N7"/>
<gene>
    <name evidence="1" type="ORF">MtrunA17_Chr4g0002621</name>
</gene>
<reference evidence="1" key="1">
    <citation type="journal article" date="2018" name="Nat. Plants">
        <title>Whole-genome landscape of Medicago truncatula symbiotic genes.</title>
        <authorList>
            <person name="Pecrix Y."/>
            <person name="Gamas P."/>
            <person name="Carrere S."/>
        </authorList>
    </citation>
    <scope>NUCLEOTIDE SEQUENCE</scope>
    <source>
        <tissue evidence="1">Leaves</tissue>
    </source>
</reference>
<sequence length="63" mass="7139">MIMVGFEHGEMVMSNGKSRFELRSRGGGLMSGGYKVEQGWSSHVGLRDNFLILYLLSLLYNLR</sequence>
<comment type="caution">
    <text evidence="1">The sequence shown here is derived from an EMBL/GenBank/DDBJ whole genome shotgun (WGS) entry which is preliminary data.</text>
</comment>
<dbReference type="Gramene" id="rna20371">
    <property type="protein sequence ID" value="RHN58454.1"/>
    <property type="gene ID" value="gene20371"/>
</dbReference>
<dbReference type="EMBL" id="PSQE01000004">
    <property type="protein sequence ID" value="RHN58454.1"/>
    <property type="molecule type" value="Genomic_DNA"/>
</dbReference>
<protein>
    <submittedName>
        <fullName evidence="1">Uncharacterized protein</fullName>
    </submittedName>
</protein>
<name>A0A396I2N7_MEDTR</name>